<proteinExistence type="predicted"/>
<protein>
    <submittedName>
        <fullName evidence="2">Uncharacterized protein</fullName>
    </submittedName>
</protein>
<gene>
    <name evidence="2" type="ORF">SLS60_007542</name>
</gene>
<organism evidence="2 3">
    <name type="scientific">Paraconiothyrium brasiliense</name>
    <dbReference type="NCBI Taxonomy" id="300254"/>
    <lineage>
        <taxon>Eukaryota</taxon>
        <taxon>Fungi</taxon>
        <taxon>Dikarya</taxon>
        <taxon>Ascomycota</taxon>
        <taxon>Pezizomycotina</taxon>
        <taxon>Dothideomycetes</taxon>
        <taxon>Pleosporomycetidae</taxon>
        <taxon>Pleosporales</taxon>
        <taxon>Massarineae</taxon>
        <taxon>Didymosphaeriaceae</taxon>
        <taxon>Paraconiothyrium</taxon>
    </lineage>
</organism>
<name>A0ABR3R5M5_9PLEO</name>
<evidence type="ECO:0000313" key="2">
    <source>
        <dbReference type="EMBL" id="KAL1599738.1"/>
    </source>
</evidence>
<dbReference type="Proteomes" id="UP001521785">
    <property type="component" value="Unassembled WGS sequence"/>
</dbReference>
<reference evidence="2 3" key="1">
    <citation type="submission" date="2024-02" db="EMBL/GenBank/DDBJ databases">
        <title>De novo assembly and annotation of 12 fungi associated with fruit tree decline syndrome in Ontario, Canada.</title>
        <authorList>
            <person name="Sulman M."/>
            <person name="Ellouze W."/>
            <person name="Ilyukhin E."/>
        </authorList>
    </citation>
    <scope>NUCLEOTIDE SEQUENCE [LARGE SCALE GENOMIC DNA]</scope>
    <source>
        <strain evidence="2 3">M42-189</strain>
    </source>
</reference>
<evidence type="ECO:0000256" key="1">
    <source>
        <dbReference type="SAM" id="MobiDB-lite"/>
    </source>
</evidence>
<dbReference type="EMBL" id="JAKJXO020000010">
    <property type="protein sequence ID" value="KAL1599738.1"/>
    <property type="molecule type" value="Genomic_DNA"/>
</dbReference>
<feature type="region of interest" description="Disordered" evidence="1">
    <location>
        <begin position="313"/>
        <end position="332"/>
    </location>
</feature>
<accession>A0ABR3R5M5</accession>
<feature type="compositionally biased region" description="Basic and acidic residues" evidence="1">
    <location>
        <begin position="45"/>
        <end position="54"/>
    </location>
</feature>
<comment type="caution">
    <text evidence="2">The sequence shown here is derived from an EMBL/GenBank/DDBJ whole genome shotgun (WGS) entry which is preliminary data.</text>
</comment>
<feature type="region of interest" description="Disordered" evidence="1">
    <location>
        <begin position="1"/>
        <end position="72"/>
    </location>
</feature>
<sequence length="345" mass="37670">MPRSRSKLADALRCRGTTRKNTRCERQAAYPPDGSATTAKTRCSTHRDQERDFGDGADDDGSAVAPPRTPRETAIWKIAFNREEPSRSDWRDEEGGERTALQITAPPSGEEAPVSGPAVRFEQFVLDEPSKVVATFPQHRIPRIKRNAANRLEPLLPDAAACTETDRRLVNEDLLTRELAYGPALTGSHIRQTEALAHGKEELLVLRQQNADRDANDPASIYEDALLRLHHGSTIQAGINKKNADNMVVVSAQVETVSDQLEVLGRQLKALTDAVRGGQQTPASHRGVPRGFRARSTPQIGVAHALRGVDDFHAQGEAGGPSKDEGGSDVDMSGIRQALRNFSWA</sequence>
<evidence type="ECO:0000313" key="3">
    <source>
        <dbReference type="Proteomes" id="UP001521785"/>
    </source>
</evidence>
<keyword evidence="3" id="KW-1185">Reference proteome</keyword>